<gene>
    <name evidence="2" type="ORF">Enr17x_01120</name>
</gene>
<dbReference type="OrthoDB" id="151583at2"/>
<keyword evidence="1" id="KW-1133">Transmembrane helix</keyword>
<feature type="transmembrane region" description="Helical" evidence="1">
    <location>
        <begin position="238"/>
        <end position="258"/>
    </location>
</feature>
<keyword evidence="1" id="KW-0812">Transmembrane</keyword>
<feature type="transmembrane region" description="Helical" evidence="1">
    <location>
        <begin position="207"/>
        <end position="226"/>
    </location>
</feature>
<feature type="transmembrane region" description="Helical" evidence="1">
    <location>
        <begin position="34"/>
        <end position="54"/>
    </location>
</feature>
<keyword evidence="1" id="KW-0472">Membrane</keyword>
<evidence type="ECO:0000313" key="2">
    <source>
        <dbReference type="EMBL" id="QDV48103.1"/>
    </source>
</evidence>
<dbReference type="Proteomes" id="UP000318313">
    <property type="component" value="Chromosome"/>
</dbReference>
<sequence>MKHLPPGIALLLLGPLFGELISGHQTLFQFINPLNFILSALPYGCGAVLCRELVVRWGKGWFALVLLGIAFGIYEEAIVARSFWDPEWAELGALRDYSYWQGVTWIYAEVLIHFHLTISILCSVVLAEIIYADRRNETWVSNRGLIACGVGLLLWMPALMLINPYMPPLGGFVLSWLAIAGLVYAAWRLPNQVFPQRDGKSVHPFWYALIAAVNMTLVFVSVFVLPELNPAWLPAWPAVFVFVALLDALTFWIIMRWSGNATAWDDRHKLALVIGLTAFFILMDFLKDLESDFTGLSIVALITIWGFYKTWLHVKHRAGTCPQPL</sequence>
<keyword evidence="3" id="KW-1185">Reference proteome</keyword>
<feature type="transmembrane region" description="Helical" evidence="1">
    <location>
        <begin position="292"/>
        <end position="308"/>
    </location>
</feature>
<dbReference type="EMBL" id="CP037452">
    <property type="protein sequence ID" value="QDV48103.1"/>
    <property type="molecule type" value="Genomic_DNA"/>
</dbReference>
<protein>
    <submittedName>
        <fullName evidence="2">Uncharacterized protein</fullName>
    </submittedName>
</protein>
<feature type="transmembrane region" description="Helical" evidence="1">
    <location>
        <begin position="61"/>
        <end position="84"/>
    </location>
</feature>
<dbReference type="RefSeq" id="WP_145305308.1">
    <property type="nucleotide sequence ID" value="NZ_CP037452.1"/>
</dbReference>
<organism evidence="2 3">
    <name type="scientific">Gimesia fumaroli</name>
    <dbReference type="NCBI Taxonomy" id="2527976"/>
    <lineage>
        <taxon>Bacteria</taxon>
        <taxon>Pseudomonadati</taxon>
        <taxon>Planctomycetota</taxon>
        <taxon>Planctomycetia</taxon>
        <taxon>Planctomycetales</taxon>
        <taxon>Planctomycetaceae</taxon>
        <taxon>Gimesia</taxon>
    </lineage>
</organism>
<feature type="transmembrane region" description="Helical" evidence="1">
    <location>
        <begin position="104"/>
        <end position="132"/>
    </location>
</feature>
<feature type="transmembrane region" description="Helical" evidence="1">
    <location>
        <begin position="168"/>
        <end position="187"/>
    </location>
</feature>
<dbReference type="KEGG" id="gfm:Enr17x_01120"/>
<evidence type="ECO:0000256" key="1">
    <source>
        <dbReference type="SAM" id="Phobius"/>
    </source>
</evidence>
<dbReference type="AlphaFoldDB" id="A0A518I4X2"/>
<reference evidence="2 3" key="1">
    <citation type="submission" date="2019-03" db="EMBL/GenBank/DDBJ databases">
        <title>Deep-cultivation of Planctomycetes and their phenomic and genomic characterization uncovers novel biology.</title>
        <authorList>
            <person name="Wiegand S."/>
            <person name="Jogler M."/>
            <person name="Boedeker C."/>
            <person name="Pinto D."/>
            <person name="Vollmers J."/>
            <person name="Rivas-Marin E."/>
            <person name="Kohn T."/>
            <person name="Peeters S.H."/>
            <person name="Heuer A."/>
            <person name="Rast P."/>
            <person name="Oberbeckmann S."/>
            <person name="Bunk B."/>
            <person name="Jeske O."/>
            <person name="Meyerdierks A."/>
            <person name="Storesund J.E."/>
            <person name="Kallscheuer N."/>
            <person name="Luecker S."/>
            <person name="Lage O.M."/>
            <person name="Pohl T."/>
            <person name="Merkel B.J."/>
            <person name="Hornburger P."/>
            <person name="Mueller R.-W."/>
            <person name="Bruemmer F."/>
            <person name="Labrenz M."/>
            <person name="Spormann A.M."/>
            <person name="Op den Camp H."/>
            <person name="Overmann J."/>
            <person name="Amann R."/>
            <person name="Jetten M.S.M."/>
            <person name="Mascher T."/>
            <person name="Medema M.H."/>
            <person name="Devos D.P."/>
            <person name="Kaster A.-K."/>
            <person name="Ovreas L."/>
            <person name="Rohde M."/>
            <person name="Galperin M.Y."/>
            <person name="Jogler C."/>
        </authorList>
    </citation>
    <scope>NUCLEOTIDE SEQUENCE [LARGE SCALE GENOMIC DNA]</scope>
    <source>
        <strain evidence="2 3">Enr17</strain>
    </source>
</reference>
<accession>A0A518I4X2</accession>
<evidence type="ECO:0000313" key="3">
    <source>
        <dbReference type="Proteomes" id="UP000318313"/>
    </source>
</evidence>
<proteinExistence type="predicted"/>
<feature type="transmembrane region" description="Helical" evidence="1">
    <location>
        <begin position="144"/>
        <end position="162"/>
    </location>
</feature>
<name>A0A518I4X2_9PLAN</name>
<feature type="transmembrane region" description="Helical" evidence="1">
    <location>
        <begin position="270"/>
        <end position="286"/>
    </location>
</feature>